<evidence type="ECO:0000313" key="3">
    <source>
        <dbReference type="Proteomes" id="UP000638560"/>
    </source>
</evidence>
<comment type="caution">
    <text evidence="2">The sequence shown here is derived from an EMBL/GenBank/DDBJ whole genome shotgun (WGS) entry which is preliminary data.</text>
</comment>
<keyword evidence="3" id="KW-1185">Reference proteome</keyword>
<reference evidence="2 3" key="1">
    <citation type="submission" date="2020-11" db="EMBL/GenBank/DDBJ databases">
        <title>A novel isolate from a Black sea contaminated sediment with potential to produce alkanes: Plantactinospora alkalitolerans sp. nov.</title>
        <authorList>
            <person name="Carro L."/>
            <person name="Veyisoglu A."/>
            <person name="Guven K."/>
            <person name="Schumann P."/>
            <person name="Klenk H.-P."/>
            <person name="Sahin N."/>
        </authorList>
    </citation>
    <scope>NUCLEOTIDE SEQUENCE [LARGE SCALE GENOMIC DNA]</scope>
    <source>
        <strain evidence="2 3">S1510</strain>
    </source>
</reference>
<dbReference type="EMBL" id="JADPUN010000422">
    <property type="protein sequence ID" value="MBF9135363.1"/>
    <property type="molecule type" value="Genomic_DNA"/>
</dbReference>
<sequence>MSLIVADRPGPPNSITFESGARIYLIGDERYWSVTSALKGVEKEGLVHGAGYAAADAALADVTRIAVAVKVDPCGRSYSKCKHPDGDRSDCCPCWECQTCARRWIAEAHIRKSVRRSDEGIRAHKFVDWWANRDGEQRGYDDDIAPYVRAFLAFIERYGLTPESFLVTERTGVNKIYRYAGTLDAIIRFRARATPEAAKLVARVLGITAEAAIATDAFVDLLVDFKTAEKIDAPFRPEHALQTAPYRRFTGLLMKGFDDEEPMPATNGAGIALLRPDEAVFRPVVTDDAAFTAFLHYLRGFEWVMEHGNNAILIAAFPLLKEPKPEPKRRARAKKPPIDETPAA</sequence>
<gene>
    <name evidence="2" type="ORF">I0C86_41670</name>
</gene>
<name>A0ABS0HA54_9ACTN</name>
<protein>
    <submittedName>
        <fullName evidence="2">Uncharacterized protein</fullName>
    </submittedName>
</protein>
<dbReference type="RefSeq" id="WP_196206816.1">
    <property type="nucleotide sequence ID" value="NZ_JADPUN010000422.1"/>
</dbReference>
<evidence type="ECO:0000256" key="1">
    <source>
        <dbReference type="SAM" id="MobiDB-lite"/>
    </source>
</evidence>
<evidence type="ECO:0000313" key="2">
    <source>
        <dbReference type="EMBL" id="MBF9135363.1"/>
    </source>
</evidence>
<proteinExistence type="predicted"/>
<organism evidence="2 3">
    <name type="scientific">Plantactinospora alkalitolerans</name>
    <dbReference type="NCBI Taxonomy" id="2789879"/>
    <lineage>
        <taxon>Bacteria</taxon>
        <taxon>Bacillati</taxon>
        <taxon>Actinomycetota</taxon>
        <taxon>Actinomycetes</taxon>
        <taxon>Micromonosporales</taxon>
        <taxon>Micromonosporaceae</taxon>
        <taxon>Plantactinospora</taxon>
    </lineage>
</organism>
<accession>A0ABS0HA54</accession>
<dbReference type="Proteomes" id="UP000638560">
    <property type="component" value="Unassembled WGS sequence"/>
</dbReference>
<feature type="region of interest" description="Disordered" evidence="1">
    <location>
        <begin position="325"/>
        <end position="344"/>
    </location>
</feature>